<feature type="transmembrane region" description="Helical" evidence="1">
    <location>
        <begin position="108"/>
        <end position="131"/>
    </location>
</feature>
<organism evidence="2 3">
    <name type="scientific">Strongyloides stercoralis</name>
    <name type="common">Threadworm</name>
    <dbReference type="NCBI Taxonomy" id="6248"/>
    <lineage>
        <taxon>Eukaryota</taxon>
        <taxon>Metazoa</taxon>
        <taxon>Ecdysozoa</taxon>
        <taxon>Nematoda</taxon>
        <taxon>Chromadorea</taxon>
        <taxon>Rhabditida</taxon>
        <taxon>Tylenchina</taxon>
        <taxon>Panagrolaimomorpha</taxon>
        <taxon>Strongyloidoidea</taxon>
        <taxon>Strongyloididae</taxon>
        <taxon>Strongyloides</taxon>
    </lineage>
</organism>
<reference evidence="3" key="1">
    <citation type="submission" date="2024-02" db="UniProtKB">
        <authorList>
            <consortium name="WormBaseParasite"/>
        </authorList>
    </citation>
    <scope>IDENTIFICATION</scope>
</reference>
<keyword evidence="2" id="KW-1185">Reference proteome</keyword>
<proteinExistence type="predicted"/>
<dbReference type="WBParaSite" id="TCONS_00016938.p1">
    <property type="protein sequence ID" value="TCONS_00016938.p1"/>
    <property type="gene ID" value="XLOC_010940"/>
</dbReference>
<keyword evidence="1" id="KW-1133">Transmembrane helix</keyword>
<dbReference type="Proteomes" id="UP000035681">
    <property type="component" value="Unplaced"/>
</dbReference>
<evidence type="ECO:0000313" key="2">
    <source>
        <dbReference type="Proteomes" id="UP000035681"/>
    </source>
</evidence>
<keyword evidence="1" id="KW-0472">Membrane</keyword>
<sequence>NFFHKRCTIRFVEEFLLFFTNFTITFAISTSKMDSKKKLCSSDLQKIHDKFCFYSKKKSICLTGSKNTIFSKIKSYIKKKKKNEGLITSGSVLSNGNFYRFVYEMSVYGGYGFLESFKILGYYKLFAFYLMMSNRNKFNKSLIENHFMLT</sequence>
<accession>A0AAF5I4N3</accession>
<evidence type="ECO:0000313" key="3">
    <source>
        <dbReference type="WBParaSite" id="TCONS_00016938.p1"/>
    </source>
</evidence>
<protein>
    <submittedName>
        <fullName evidence="3">Uncharacterized protein</fullName>
    </submittedName>
</protein>
<feature type="transmembrane region" description="Helical" evidence="1">
    <location>
        <begin position="12"/>
        <end position="29"/>
    </location>
</feature>
<name>A0AAF5I4N3_STRER</name>
<evidence type="ECO:0000256" key="1">
    <source>
        <dbReference type="SAM" id="Phobius"/>
    </source>
</evidence>
<dbReference type="AlphaFoldDB" id="A0AAF5I4N3"/>
<keyword evidence="1" id="KW-0812">Transmembrane</keyword>